<gene>
    <name evidence="2" type="ORF">CDEB00056_LOCUS5185</name>
</gene>
<feature type="region of interest" description="Disordered" evidence="1">
    <location>
        <begin position="452"/>
        <end position="471"/>
    </location>
</feature>
<dbReference type="EMBL" id="HBIO01006999">
    <property type="protein sequence ID" value="CAE0460344.1"/>
    <property type="molecule type" value="Transcribed_RNA"/>
</dbReference>
<name>A0A7S3PZ95_9STRA</name>
<reference evidence="2" key="1">
    <citation type="submission" date="2021-01" db="EMBL/GenBank/DDBJ databases">
        <authorList>
            <person name="Corre E."/>
            <person name="Pelletier E."/>
            <person name="Niang G."/>
            <person name="Scheremetjew M."/>
            <person name="Finn R."/>
            <person name="Kale V."/>
            <person name="Holt S."/>
            <person name="Cochrane G."/>
            <person name="Meng A."/>
            <person name="Brown T."/>
            <person name="Cohen L."/>
        </authorList>
    </citation>
    <scope>NUCLEOTIDE SEQUENCE</scope>
    <source>
        <strain evidence="2">MM31A-1</strain>
    </source>
</reference>
<dbReference type="AlphaFoldDB" id="A0A7S3PZ95"/>
<organism evidence="2">
    <name type="scientific">Chaetoceros debilis</name>
    <dbReference type="NCBI Taxonomy" id="122233"/>
    <lineage>
        <taxon>Eukaryota</taxon>
        <taxon>Sar</taxon>
        <taxon>Stramenopiles</taxon>
        <taxon>Ochrophyta</taxon>
        <taxon>Bacillariophyta</taxon>
        <taxon>Coscinodiscophyceae</taxon>
        <taxon>Chaetocerotophycidae</taxon>
        <taxon>Chaetocerotales</taxon>
        <taxon>Chaetocerotaceae</taxon>
        <taxon>Chaetoceros</taxon>
    </lineage>
</organism>
<evidence type="ECO:0000256" key="1">
    <source>
        <dbReference type="SAM" id="MobiDB-lite"/>
    </source>
</evidence>
<sequence>MKIQAIAATIAVSVTAATAFVISPSNRLSTKLHISSWGKNGPPSRFKDQEAADQDPERKIQSYLKPPEPIAARSNLDGTVLVSGWVNNKERTDETIFNFLNEEESAFQFEKIIAFVDDEKFAKKRLISRTARYTGLLNKLGFVQAESEGSLPTSEQLKETNAKSWVVNAGDDLATVAKVADLVKESGCVENVSILITDAQKIEGANAAMESVRTLEALDCKFTIVAVGAIAATPEGQSPYGIAEFGTTDGMLNATATFSRDESLRVLAETLGLASGENKAMVFTEIKDVNATEWKLVKGLREGGYTRPQEIDHMIVKGPKAYAQAIEDYKVRVPSAQPQDEWLAMKQKELDESAMDRKNRIKEEYEQKKTDEIEQIAREWAKREYFRKATSGDMPYSEEEYIKSVWERALFEGDLKYRMLHGQETDERKELAEFKVKQEKKKAMMLERAQASLNEALDEEDDLVKSGKDDE</sequence>
<protein>
    <submittedName>
        <fullName evidence="2">Uncharacterized protein</fullName>
    </submittedName>
</protein>
<evidence type="ECO:0000313" key="2">
    <source>
        <dbReference type="EMBL" id="CAE0460344.1"/>
    </source>
</evidence>
<accession>A0A7S3PZ95</accession>
<proteinExistence type="predicted"/>